<gene>
    <name evidence="1" type="ORF">CDAR_422981</name>
</gene>
<sequence>MAVPMTTSSSKTMPTEKLFLQIQGSSSLEIQAQQLYFILVLYFASISNKELTIESSPFPILLKRAVHMATLLSPYQQKSSFFRSKLSSSLEIQTQQLYLILVHYFASICSKG</sequence>
<name>A0AAV4TJ15_9ARAC</name>
<dbReference type="Proteomes" id="UP001054837">
    <property type="component" value="Unassembled WGS sequence"/>
</dbReference>
<comment type="caution">
    <text evidence="1">The sequence shown here is derived from an EMBL/GenBank/DDBJ whole genome shotgun (WGS) entry which is preliminary data.</text>
</comment>
<reference evidence="1 2" key="1">
    <citation type="submission" date="2021-06" db="EMBL/GenBank/DDBJ databases">
        <title>Caerostris darwini draft genome.</title>
        <authorList>
            <person name="Kono N."/>
            <person name="Arakawa K."/>
        </authorList>
    </citation>
    <scope>NUCLEOTIDE SEQUENCE [LARGE SCALE GENOMIC DNA]</scope>
</reference>
<proteinExistence type="predicted"/>
<protein>
    <submittedName>
        <fullName evidence="1">Uncharacterized protein</fullName>
    </submittedName>
</protein>
<accession>A0AAV4TJ15</accession>
<keyword evidence="2" id="KW-1185">Reference proteome</keyword>
<dbReference type="AlphaFoldDB" id="A0AAV4TJ15"/>
<organism evidence="1 2">
    <name type="scientific">Caerostris darwini</name>
    <dbReference type="NCBI Taxonomy" id="1538125"/>
    <lineage>
        <taxon>Eukaryota</taxon>
        <taxon>Metazoa</taxon>
        <taxon>Ecdysozoa</taxon>
        <taxon>Arthropoda</taxon>
        <taxon>Chelicerata</taxon>
        <taxon>Arachnida</taxon>
        <taxon>Araneae</taxon>
        <taxon>Araneomorphae</taxon>
        <taxon>Entelegynae</taxon>
        <taxon>Araneoidea</taxon>
        <taxon>Araneidae</taxon>
        <taxon>Caerostris</taxon>
    </lineage>
</organism>
<evidence type="ECO:0000313" key="1">
    <source>
        <dbReference type="EMBL" id="GIY43968.1"/>
    </source>
</evidence>
<evidence type="ECO:0000313" key="2">
    <source>
        <dbReference type="Proteomes" id="UP001054837"/>
    </source>
</evidence>
<dbReference type="EMBL" id="BPLQ01009436">
    <property type="protein sequence ID" value="GIY43968.1"/>
    <property type="molecule type" value="Genomic_DNA"/>
</dbReference>